<evidence type="ECO:0000313" key="1">
    <source>
        <dbReference type="EMBL" id="AJW67522.1"/>
    </source>
</evidence>
<dbReference type="AlphaFoldDB" id="A0A185NW15"/>
<gene>
    <name evidence="1" type="ORF">PT02619</name>
</gene>
<reference evidence="1" key="2">
    <citation type="journal article" date="2016" name="Sci. Rep.">
        <title>Involvement of type VI secretion system in secretion of iron chelator pyoverdine in Pseudomonas taiwanensis.</title>
        <authorList>
            <person name="Chen W.J."/>
            <person name="Kuo T.Y."/>
            <person name="Hsieh F.C."/>
            <person name="Chen P.Y."/>
            <person name="Wang C.S."/>
            <person name="Shih Y.L."/>
            <person name="Lai Y.M."/>
            <person name="Liu J.R."/>
            <person name="Yang Y.L."/>
            <person name="Shih M.C."/>
        </authorList>
    </citation>
    <scope>NUCLEOTIDE SEQUENCE</scope>
    <source>
        <strain evidence="1">DSM 21245</strain>
    </source>
</reference>
<organism evidence="1">
    <name type="scientific">Pseudomonas taiwanensis</name>
    <dbReference type="NCBI Taxonomy" id="470150"/>
    <lineage>
        <taxon>Bacteria</taxon>
        <taxon>Pseudomonadati</taxon>
        <taxon>Pseudomonadota</taxon>
        <taxon>Gammaproteobacteria</taxon>
        <taxon>Pseudomonadales</taxon>
        <taxon>Pseudomonadaceae</taxon>
        <taxon>Pseudomonas</taxon>
    </lineage>
</organism>
<name>A0A185NW15_9PSED</name>
<dbReference type="PROSITE" id="PS51257">
    <property type="entry name" value="PROKAR_LIPOPROTEIN"/>
    <property type="match status" value="1"/>
</dbReference>
<accession>A0A185NW15</accession>
<proteinExistence type="predicted"/>
<evidence type="ECO:0008006" key="2">
    <source>
        <dbReference type="Google" id="ProtNLM"/>
    </source>
</evidence>
<dbReference type="EMBL" id="KM036013">
    <property type="protein sequence ID" value="AJW67522.1"/>
    <property type="molecule type" value="Genomic_DNA"/>
</dbReference>
<protein>
    <recommendedName>
        <fullName evidence="2">DUF3077 domain-containing protein</fullName>
    </recommendedName>
</protein>
<reference evidence="1" key="1">
    <citation type="submission" date="2014-06" db="EMBL/GenBank/DDBJ databases">
        <authorList>
            <person name="Ju J."/>
            <person name="Zhang J."/>
        </authorList>
    </citation>
    <scope>NUCLEOTIDE SEQUENCE</scope>
    <source>
        <strain evidence="1">DSM 21245</strain>
    </source>
</reference>
<sequence>MTKAIPDPPHRSTTAPAAFGSCEHSHPPLFSVCAGVELEDALVHLSSLLKGACASNLKALQITDGTCHDLLLGNDHALEAGKALVEALLDGLERQQVTKTID</sequence>